<dbReference type="Pfam" id="PF06689">
    <property type="entry name" value="zf-C4_ClpX"/>
    <property type="match status" value="1"/>
</dbReference>
<evidence type="ECO:0000313" key="9">
    <source>
        <dbReference type="Proteomes" id="UP000032266"/>
    </source>
</evidence>
<dbReference type="InterPro" id="IPR010603">
    <property type="entry name" value="Znf_CppX_C4"/>
</dbReference>
<dbReference type="PATRIC" id="fig|1445510.3.peg.1974"/>
<keyword evidence="5 6" id="KW-0143">Chaperone</keyword>
<dbReference type="SMART" id="SM00382">
    <property type="entry name" value="AAA"/>
    <property type="match status" value="1"/>
</dbReference>
<dbReference type="InterPro" id="IPR004487">
    <property type="entry name" value="Clp_protease_ATP-bd_su_ClpX"/>
</dbReference>
<protein>
    <submittedName>
        <fullName evidence="8">ATP-dependent protease Clp, ATPase subunit</fullName>
    </submittedName>
</protein>
<reference evidence="8 9" key="1">
    <citation type="submission" date="2014-01" db="EMBL/GenBank/DDBJ databases">
        <title>Full genme sequencing of cellulolytic bacterium Gynuella sunshinyii YC6258T gen. nov., sp. nov.</title>
        <authorList>
            <person name="Khan H."/>
            <person name="Chung E.J."/>
            <person name="Chung Y.R."/>
        </authorList>
    </citation>
    <scope>NUCLEOTIDE SEQUENCE [LARGE SCALE GENOMIC DNA]</scope>
    <source>
        <strain evidence="8 9">YC6258</strain>
    </source>
</reference>
<evidence type="ECO:0000256" key="6">
    <source>
        <dbReference type="PROSITE-ProRule" id="PRU01250"/>
    </source>
</evidence>
<dbReference type="STRING" id="1445510.YC6258_02017"/>
<name>A0A0C5VIG9_9GAMM</name>
<evidence type="ECO:0000256" key="2">
    <source>
        <dbReference type="ARBA" id="ARBA00022741"/>
    </source>
</evidence>
<evidence type="ECO:0000313" key="8">
    <source>
        <dbReference type="EMBL" id="AJQ94061.1"/>
    </source>
</evidence>
<dbReference type="InterPro" id="IPR038366">
    <property type="entry name" value="Znf_CppX_C4_sf"/>
</dbReference>
<dbReference type="Pfam" id="PF10431">
    <property type="entry name" value="ClpB_D2-small"/>
    <property type="match status" value="1"/>
</dbReference>
<dbReference type="SUPFAM" id="SSF57716">
    <property type="entry name" value="Glucocorticoid receptor-like (DNA-binding domain)"/>
    <property type="match status" value="1"/>
</dbReference>
<dbReference type="NCBIfam" id="TIGR00382">
    <property type="entry name" value="clpX"/>
    <property type="match status" value="1"/>
</dbReference>
<dbReference type="InterPro" id="IPR027417">
    <property type="entry name" value="P-loop_NTPase"/>
</dbReference>
<dbReference type="HOGENOM" id="CLU_014218_8_2_6"/>
<dbReference type="GO" id="GO:0046983">
    <property type="term" value="F:protein dimerization activity"/>
    <property type="evidence" value="ECO:0007669"/>
    <property type="project" value="UniProtKB-UniRule"/>
</dbReference>
<dbReference type="GO" id="GO:0005524">
    <property type="term" value="F:ATP binding"/>
    <property type="evidence" value="ECO:0007669"/>
    <property type="project" value="UniProtKB-KW"/>
</dbReference>
<keyword evidence="9" id="KW-1185">Reference proteome</keyword>
<keyword evidence="4" id="KW-0067">ATP-binding</keyword>
<dbReference type="NCBIfam" id="NF003745">
    <property type="entry name" value="PRK05342.1"/>
    <property type="match status" value="1"/>
</dbReference>
<dbReference type="PANTHER" id="PTHR48102">
    <property type="entry name" value="ATP-DEPENDENT CLP PROTEASE ATP-BINDING SUBUNIT CLPX-LIKE, MITOCHONDRIAL-RELATED"/>
    <property type="match status" value="1"/>
</dbReference>
<keyword evidence="3 6" id="KW-0862">Zinc</keyword>
<comment type="similarity">
    <text evidence="6">Belongs to the ClpX chaperone family.</text>
</comment>
<keyword evidence="8" id="KW-0378">Hydrolase</keyword>
<dbReference type="Gene3D" id="1.10.8.60">
    <property type="match status" value="1"/>
</dbReference>
<keyword evidence="8" id="KW-0645">Protease</keyword>
<evidence type="ECO:0000256" key="4">
    <source>
        <dbReference type="ARBA" id="ARBA00022840"/>
    </source>
</evidence>
<dbReference type="Proteomes" id="UP000032266">
    <property type="component" value="Chromosome"/>
</dbReference>
<dbReference type="Pfam" id="PF07724">
    <property type="entry name" value="AAA_2"/>
    <property type="match status" value="1"/>
</dbReference>
<dbReference type="GO" id="GO:0051082">
    <property type="term" value="F:unfolded protein binding"/>
    <property type="evidence" value="ECO:0007669"/>
    <property type="project" value="UniProtKB-UniRule"/>
</dbReference>
<dbReference type="GO" id="GO:0051301">
    <property type="term" value="P:cell division"/>
    <property type="evidence" value="ECO:0007669"/>
    <property type="project" value="TreeGrafter"/>
</dbReference>
<feature type="binding site" evidence="6">
    <location>
        <position position="12"/>
    </location>
    <ligand>
        <name>Zn(2+)</name>
        <dbReference type="ChEBI" id="CHEBI:29105"/>
    </ligand>
</feature>
<evidence type="ECO:0000259" key="7">
    <source>
        <dbReference type="PROSITE" id="PS51902"/>
    </source>
</evidence>
<dbReference type="KEGG" id="gsn:YC6258_02017"/>
<dbReference type="PROSITE" id="PS51902">
    <property type="entry name" value="CLPX_ZB"/>
    <property type="match status" value="1"/>
</dbReference>
<dbReference type="SMART" id="SM01086">
    <property type="entry name" value="ClpB_D2-small"/>
    <property type="match status" value="1"/>
</dbReference>
<dbReference type="GO" id="GO:0140662">
    <property type="term" value="F:ATP-dependent protein folding chaperone"/>
    <property type="evidence" value="ECO:0007669"/>
    <property type="project" value="InterPro"/>
</dbReference>
<dbReference type="GO" id="GO:0016887">
    <property type="term" value="F:ATP hydrolysis activity"/>
    <property type="evidence" value="ECO:0007669"/>
    <property type="project" value="InterPro"/>
</dbReference>
<dbReference type="InterPro" id="IPR003959">
    <property type="entry name" value="ATPase_AAA_core"/>
</dbReference>
<dbReference type="FunFam" id="1.10.8.60:FF:000002">
    <property type="entry name" value="ATP-dependent Clp protease ATP-binding subunit ClpX"/>
    <property type="match status" value="1"/>
</dbReference>
<dbReference type="InterPro" id="IPR019489">
    <property type="entry name" value="Clp_ATPase_C"/>
</dbReference>
<feature type="domain" description="ClpX-type ZB" evidence="7">
    <location>
        <begin position="1"/>
        <end position="53"/>
    </location>
</feature>
<evidence type="ECO:0000256" key="1">
    <source>
        <dbReference type="ARBA" id="ARBA00022723"/>
    </source>
</evidence>
<dbReference type="GO" id="GO:0008270">
    <property type="term" value="F:zinc ion binding"/>
    <property type="evidence" value="ECO:0007669"/>
    <property type="project" value="UniProtKB-UniRule"/>
</dbReference>
<gene>
    <name evidence="8" type="ORF">YC6258_02017</name>
</gene>
<dbReference type="OrthoDB" id="9804062at2"/>
<dbReference type="PANTHER" id="PTHR48102:SF7">
    <property type="entry name" value="ATP-DEPENDENT CLP PROTEASE ATP-BINDING SUBUNIT CLPX-LIKE, MITOCHONDRIAL"/>
    <property type="match status" value="1"/>
</dbReference>
<evidence type="ECO:0000256" key="5">
    <source>
        <dbReference type="ARBA" id="ARBA00023186"/>
    </source>
</evidence>
<dbReference type="GO" id="GO:0051603">
    <property type="term" value="P:proteolysis involved in protein catabolic process"/>
    <property type="evidence" value="ECO:0007669"/>
    <property type="project" value="TreeGrafter"/>
</dbReference>
<feature type="binding site" evidence="6">
    <location>
        <position position="15"/>
    </location>
    <ligand>
        <name>Zn(2+)</name>
        <dbReference type="ChEBI" id="CHEBI:29105"/>
    </ligand>
</feature>
<dbReference type="InterPro" id="IPR050052">
    <property type="entry name" value="ATP-dep_Clp_protease_ClpX"/>
</dbReference>
<dbReference type="AlphaFoldDB" id="A0A0C5VIG9"/>
<feature type="binding site" evidence="6">
    <location>
        <position position="37"/>
    </location>
    <ligand>
        <name>Zn(2+)</name>
        <dbReference type="ChEBI" id="CHEBI:29105"/>
    </ligand>
</feature>
<keyword evidence="1 6" id="KW-0479">Metal-binding</keyword>
<sequence>MDENAIQENVCCSFCGVAQSLEVPLIAGNEGRICEACALLAFQVVSSWGKRKQAKNLQQQIKTPVEIKAFLDQFVIGQDAAKSTLAVAAFNHYLRVTNLDKNVTFCGDGGVEVEKSNVLLAGPSGTGKTLLVRTLAKIIGVPCVVVDATTLTQAGYVGEDVDSMIQRLVDVADGDIDQAQWGMVYIDEVDKLARKSAGPSSGRDVSGEGVQQALLKMVEGSEVKINRNPRQGRQSQGGEKTVDTRNILFIAGGAFAGLEELIARRIQPEKQGIGFNVPTLERKKPSVNDLLAALLPEDLQQFGLIPEFIGRFPVITFLQELDSADLIRVLQEPKDALIKQYQQLFAYQGVGLEFSSAALQYIAHQAVSRKTGARGLRGVMEACLRDTMYHLPSLPEVQLCRVDTRLTDGAEELVVDNVYAAEPESGCMTAVDV</sequence>
<dbReference type="EMBL" id="CP007142">
    <property type="protein sequence ID" value="AJQ94061.1"/>
    <property type="molecule type" value="Genomic_DNA"/>
</dbReference>
<dbReference type="InterPro" id="IPR059188">
    <property type="entry name" value="Znf_CLPX-like"/>
</dbReference>
<dbReference type="GO" id="GO:0009376">
    <property type="term" value="C:HslUV protease complex"/>
    <property type="evidence" value="ECO:0007669"/>
    <property type="project" value="TreeGrafter"/>
</dbReference>
<dbReference type="SMART" id="SM00994">
    <property type="entry name" value="zf-C4_ClpX"/>
    <property type="match status" value="1"/>
</dbReference>
<dbReference type="SUPFAM" id="SSF52540">
    <property type="entry name" value="P-loop containing nucleoside triphosphate hydrolases"/>
    <property type="match status" value="1"/>
</dbReference>
<dbReference type="InterPro" id="IPR003593">
    <property type="entry name" value="AAA+_ATPase"/>
</dbReference>
<proteinExistence type="inferred from homology"/>
<accession>A0A0C5VIG9</accession>
<dbReference type="GO" id="GO:0008233">
    <property type="term" value="F:peptidase activity"/>
    <property type="evidence" value="ECO:0007669"/>
    <property type="project" value="UniProtKB-KW"/>
</dbReference>
<feature type="binding site" evidence="6">
    <location>
        <position position="34"/>
    </location>
    <ligand>
        <name>Zn(2+)</name>
        <dbReference type="ChEBI" id="CHEBI:29105"/>
    </ligand>
</feature>
<dbReference type="Gene3D" id="6.20.220.10">
    <property type="entry name" value="ClpX chaperone, C4-type zinc finger domain"/>
    <property type="match status" value="1"/>
</dbReference>
<dbReference type="Gene3D" id="3.40.50.300">
    <property type="entry name" value="P-loop containing nucleotide triphosphate hydrolases"/>
    <property type="match status" value="1"/>
</dbReference>
<evidence type="ECO:0000256" key="3">
    <source>
        <dbReference type="ARBA" id="ARBA00022833"/>
    </source>
</evidence>
<organism evidence="8 9">
    <name type="scientific">Gynuella sunshinyii YC6258</name>
    <dbReference type="NCBI Taxonomy" id="1445510"/>
    <lineage>
        <taxon>Bacteria</taxon>
        <taxon>Pseudomonadati</taxon>
        <taxon>Pseudomonadota</taxon>
        <taxon>Gammaproteobacteria</taxon>
        <taxon>Oceanospirillales</taxon>
        <taxon>Saccharospirillaceae</taxon>
        <taxon>Gynuella</taxon>
    </lineage>
</organism>
<dbReference type="RefSeq" id="WP_044616669.1">
    <property type="nucleotide sequence ID" value="NZ_CP007142.1"/>
</dbReference>
<keyword evidence="2" id="KW-0547">Nucleotide-binding</keyword>